<comment type="caution">
    <text evidence="2">The sequence shown here is derived from an EMBL/GenBank/DDBJ whole genome shotgun (WGS) entry which is preliminary data.</text>
</comment>
<feature type="region of interest" description="Disordered" evidence="1">
    <location>
        <begin position="1"/>
        <end position="37"/>
    </location>
</feature>
<reference evidence="2 3" key="1">
    <citation type="journal article" date="2021" name="BMC Genomics">
        <title>Datura genome reveals duplications of psychoactive alkaloid biosynthetic genes and high mutation rate following tissue culture.</title>
        <authorList>
            <person name="Rajewski A."/>
            <person name="Carter-House D."/>
            <person name="Stajich J."/>
            <person name="Litt A."/>
        </authorList>
    </citation>
    <scope>NUCLEOTIDE SEQUENCE [LARGE SCALE GENOMIC DNA]</scope>
    <source>
        <strain evidence="2">AR-01</strain>
    </source>
</reference>
<evidence type="ECO:0000256" key="1">
    <source>
        <dbReference type="SAM" id="MobiDB-lite"/>
    </source>
</evidence>
<sequence length="65" mass="6694">MNKKHESSSANRSKAPVGWGAGHGSTPGGSQAVPSVVPTVPLPTHVVLRFFNELKALVPTHGGLP</sequence>
<protein>
    <submittedName>
        <fullName evidence="2">Uncharacterized protein</fullName>
    </submittedName>
</protein>
<keyword evidence="3" id="KW-1185">Reference proteome</keyword>
<dbReference type="EMBL" id="JACEIK010000818">
    <property type="protein sequence ID" value="MCD7462611.1"/>
    <property type="molecule type" value="Genomic_DNA"/>
</dbReference>
<proteinExistence type="predicted"/>
<evidence type="ECO:0000313" key="2">
    <source>
        <dbReference type="EMBL" id="MCD7462611.1"/>
    </source>
</evidence>
<evidence type="ECO:0000313" key="3">
    <source>
        <dbReference type="Proteomes" id="UP000823775"/>
    </source>
</evidence>
<feature type="non-terminal residue" evidence="2">
    <location>
        <position position="65"/>
    </location>
</feature>
<gene>
    <name evidence="2" type="ORF">HAX54_048928</name>
</gene>
<organism evidence="2 3">
    <name type="scientific">Datura stramonium</name>
    <name type="common">Jimsonweed</name>
    <name type="synonym">Common thornapple</name>
    <dbReference type="NCBI Taxonomy" id="4076"/>
    <lineage>
        <taxon>Eukaryota</taxon>
        <taxon>Viridiplantae</taxon>
        <taxon>Streptophyta</taxon>
        <taxon>Embryophyta</taxon>
        <taxon>Tracheophyta</taxon>
        <taxon>Spermatophyta</taxon>
        <taxon>Magnoliopsida</taxon>
        <taxon>eudicotyledons</taxon>
        <taxon>Gunneridae</taxon>
        <taxon>Pentapetalae</taxon>
        <taxon>asterids</taxon>
        <taxon>lamiids</taxon>
        <taxon>Solanales</taxon>
        <taxon>Solanaceae</taxon>
        <taxon>Solanoideae</taxon>
        <taxon>Datureae</taxon>
        <taxon>Datura</taxon>
    </lineage>
</organism>
<dbReference type="Proteomes" id="UP000823775">
    <property type="component" value="Unassembled WGS sequence"/>
</dbReference>
<accession>A0ABS8SUA4</accession>
<name>A0ABS8SUA4_DATST</name>